<evidence type="ECO:0000313" key="3">
    <source>
        <dbReference type="Proteomes" id="UP000298493"/>
    </source>
</evidence>
<reference evidence="2 3" key="1">
    <citation type="submission" date="2019-04" db="EMBL/GenBank/DDBJ databases">
        <title>High contiguity whole genome sequence and gene annotation resource for two Venturia nashicola isolates.</title>
        <authorList>
            <person name="Prokchorchik M."/>
            <person name="Won K."/>
            <person name="Lee Y."/>
            <person name="Choi E.D."/>
            <person name="Segonzac C."/>
            <person name="Sohn K.H."/>
        </authorList>
    </citation>
    <scope>NUCLEOTIDE SEQUENCE [LARGE SCALE GENOMIC DNA]</scope>
    <source>
        <strain evidence="2 3">PRI2</strain>
    </source>
</reference>
<comment type="caution">
    <text evidence="2">The sequence shown here is derived from an EMBL/GenBank/DDBJ whole genome shotgun (WGS) entry which is preliminary data.</text>
</comment>
<feature type="chain" id="PRO_5021503502" evidence="1">
    <location>
        <begin position="20"/>
        <end position="78"/>
    </location>
</feature>
<dbReference type="Proteomes" id="UP000298493">
    <property type="component" value="Unassembled WGS sequence"/>
</dbReference>
<sequence length="78" mass="8313">MQLATTTLTLLTLITSITALPTRELNKGNRVYGIAKLSNKFNDDGTPEYIPKGQGIDGLTRIFSEAGFGKPSNAGTGR</sequence>
<protein>
    <submittedName>
        <fullName evidence="2">Uncharacterized protein</fullName>
    </submittedName>
</protein>
<organism evidence="2 3">
    <name type="scientific">Venturia nashicola</name>
    <dbReference type="NCBI Taxonomy" id="86259"/>
    <lineage>
        <taxon>Eukaryota</taxon>
        <taxon>Fungi</taxon>
        <taxon>Dikarya</taxon>
        <taxon>Ascomycota</taxon>
        <taxon>Pezizomycotina</taxon>
        <taxon>Dothideomycetes</taxon>
        <taxon>Pleosporomycetidae</taxon>
        <taxon>Venturiales</taxon>
        <taxon>Venturiaceae</taxon>
        <taxon>Venturia</taxon>
    </lineage>
</organism>
<keyword evidence="1" id="KW-0732">Signal</keyword>
<evidence type="ECO:0000256" key="1">
    <source>
        <dbReference type="SAM" id="SignalP"/>
    </source>
</evidence>
<accession>A0A4Z1PB39</accession>
<keyword evidence="3" id="KW-1185">Reference proteome</keyword>
<proteinExistence type="predicted"/>
<name>A0A4Z1PB39_9PEZI</name>
<gene>
    <name evidence="2" type="ORF">E6O75_ATG01105</name>
</gene>
<dbReference type="AlphaFoldDB" id="A0A4Z1PB39"/>
<feature type="signal peptide" evidence="1">
    <location>
        <begin position="1"/>
        <end position="19"/>
    </location>
</feature>
<evidence type="ECO:0000313" key="2">
    <source>
        <dbReference type="EMBL" id="TID26612.1"/>
    </source>
</evidence>
<dbReference type="EMBL" id="SNSC02000002">
    <property type="protein sequence ID" value="TID26612.1"/>
    <property type="molecule type" value="Genomic_DNA"/>
</dbReference>